<keyword evidence="1" id="KW-0732">Signal</keyword>
<reference evidence="4" key="1">
    <citation type="submission" date="2016-10" db="EMBL/GenBank/DDBJ databases">
        <authorList>
            <person name="Varghese N."/>
            <person name="Submissions S."/>
        </authorList>
    </citation>
    <scope>NUCLEOTIDE SEQUENCE [LARGE SCALE GENOMIC DNA]</scope>
    <source>
        <strain evidence="4">CGMCC 1.8704</strain>
    </source>
</reference>
<dbReference type="EMBL" id="FODN01000006">
    <property type="protein sequence ID" value="SEO39068.1"/>
    <property type="molecule type" value="Genomic_DNA"/>
</dbReference>
<dbReference type="AlphaFoldDB" id="A0A1H8PBR5"/>
<keyword evidence="4" id="KW-1185">Reference proteome</keyword>
<evidence type="ECO:0000256" key="1">
    <source>
        <dbReference type="SAM" id="SignalP"/>
    </source>
</evidence>
<evidence type="ECO:0000313" key="4">
    <source>
        <dbReference type="Proteomes" id="UP000198657"/>
    </source>
</evidence>
<accession>A0A1H8PBR5</accession>
<dbReference type="NCBIfam" id="TIGR04390">
    <property type="entry name" value="OMP_YaiO_dom"/>
    <property type="match status" value="1"/>
</dbReference>
<protein>
    <submittedName>
        <fullName evidence="3">Outer membrane protein, YaiO family</fullName>
    </submittedName>
</protein>
<organism evidence="3 4">
    <name type="scientific">Flavobacterium sinopsychrotolerans</name>
    <dbReference type="NCBI Taxonomy" id="604089"/>
    <lineage>
        <taxon>Bacteria</taxon>
        <taxon>Pseudomonadati</taxon>
        <taxon>Bacteroidota</taxon>
        <taxon>Flavobacteriia</taxon>
        <taxon>Flavobacteriales</taxon>
        <taxon>Flavobacteriaceae</taxon>
        <taxon>Flavobacterium</taxon>
    </lineage>
</organism>
<proteinExistence type="predicted"/>
<feature type="chain" id="PRO_5011451802" evidence="1">
    <location>
        <begin position="26"/>
        <end position="423"/>
    </location>
</feature>
<evidence type="ECO:0000259" key="2">
    <source>
        <dbReference type="Pfam" id="PF19413"/>
    </source>
</evidence>
<feature type="signal peptide" evidence="1">
    <location>
        <begin position="1"/>
        <end position="25"/>
    </location>
</feature>
<name>A0A1H8PBR5_9FLAO</name>
<gene>
    <name evidence="3" type="ORF">SAMN04487942_2615</name>
</gene>
<dbReference type="SUPFAM" id="SSF48452">
    <property type="entry name" value="TPR-like"/>
    <property type="match status" value="1"/>
</dbReference>
<dbReference type="Gene3D" id="1.25.40.10">
    <property type="entry name" value="Tetratricopeptide repeat domain"/>
    <property type="match status" value="1"/>
</dbReference>
<dbReference type="InterPro" id="IPR030887">
    <property type="entry name" value="Beta-barrel_YaiO"/>
</dbReference>
<dbReference type="Pfam" id="PF19413">
    <property type="entry name" value="YaiO"/>
    <property type="match status" value="1"/>
</dbReference>
<sequence length="423" mass="49937">MIQSKILNIACFFIFLFFVSNQKVAAQKIDSDSLLTVIIKDMQNGKNYEKNVQRALLGKKLAPTYLDYYLVLGRNYDLLKNTDSARYYYKYYIDKNPINQDAYNYLINIEFDEKKYNNAEIIIDQAITSHPEDKGFEQKKLVVYQLQKDRKKEYQYLKTLQLKNPNDDQITQLLFQLESKLRTDRIGINYSFTSFDRKGYGPWHLGSLQYIKERQWGSLIGRVNYADRLSSGQSIANGFQYEVESYFFTSKNNYSYMNVAYSEDAVFPKLRLGYSFYQNFKKGWEGDLGIRYLKTQDGTEFTTGVVGVGKYIDSYWVNLRTFIQKDKEDYYPAVTLTVRYYFDTRFDYITLTSGYGSSPEERTTLGQFKERISLDSYRIGAGYFKLFNNHYVTGIQLTYNQQEYIRNSTQNELELSLMLQYKF</sequence>
<evidence type="ECO:0000313" key="3">
    <source>
        <dbReference type="EMBL" id="SEO39068.1"/>
    </source>
</evidence>
<dbReference type="InterPro" id="IPR011990">
    <property type="entry name" value="TPR-like_helical_dom_sf"/>
</dbReference>
<dbReference type="RefSeq" id="WP_167543058.1">
    <property type="nucleotide sequence ID" value="NZ_CBCSFM010000006.1"/>
</dbReference>
<feature type="domain" description="YaiO beta-barrel" evidence="2">
    <location>
        <begin position="184"/>
        <end position="361"/>
    </location>
</feature>
<dbReference type="STRING" id="604089.SAMN04487942_2615"/>
<dbReference type="Proteomes" id="UP000198657">
    <property type="component" value="Unassembled WGS sequence"/>
</dbReference>